<dbReference type="GO" id="GO:0008168">
    <property type="term" value="F:methyltransferase activity"/>
    <property type="evidence" value="ECO:0007669"/>
    <property type="project" value="UniProtKB-KW"/>
</dbReference>
<comment type="cofactor">
    <cofactor evidence="1">
        <name>a divalent metal cation</name>
        <dbReference type="ChEBI" id="CHEBI:60240"/>
    </cofactor>
</comment>
<dbReference type="OrthoDB" id="8717144at2"/>
<dbReference type="Gene3D" id="3.50.30.40">
    <property type="entry name" value="Ribonuclease E inhibitor RraA/RraA-like"/>
    <property type="match status" value="1"/>
</dbReference>
<dbReference type="EMBL" id="LT907988">
    <property type="protein sequence ID" value="SOE52260.1"/>
    <property type="molecule type" value="Genomic_DNA"/>
</dbReference>
<dbReference type="Proteomes" id="UP000078558">
    <property type="component" value="Chromosome I"/>
</dbReference>
<evidence type="ECO:0000313" key="8">
    <source>
        <dbReference type="Proteomes" id="UP000078558"/>
    </source>
</evidence>
<dbReference type="PANTHER" id="PTHR33254:SF4">
    <property type="entry name" value="4-HYDROXY-4-METHYL-2-OXOGLUTARATE ALDOLASE 3-RELATED"/>
    <property type="match status" value="1"/>
</dbReference>
<evidence type="ECO:0000256" key="3">
    <source>
        <dbReference type="ARBA" id="ARBA00029596"/>
    </source>
</evidence>
<evidence type="ECO:0000256" key="1">
    <source>
        <dbReference type="ARBA" id="ARBA00001968"/>
    </source>
</evidence>
<evidence type="ECO:0000256" key="5">
    <source>
        <dbReference type="PIRSR" id="PIRSR605493-1"/>
    </source>
</evidence>
<proteinExistence type="predicted"/>
<keyword evidence="5" id="KW-0460">Magnesium</keyword>
<feature type="binding site" evidence="5">
    <location>
        <position position="113"/>
    </location>
    <ligand>
        <name>substrate</name>
    </ligand>
</feature>
<feature type="binding site" evidence="5">
    <location>
        <begin position="91"/>
        <end position="94"/>
    </location>
    <ligand>
        <name>substrate</name>
    </ligand>
</feature>
<dbReference type="SUPFAM" id="SSF89562">
    <property type="entry name" value="RraA-like"/>
    <property type="match status" value="1"/>
</dbReference>
<gene>
    <name evidence="6" type="ORF">ODI_03079</name>
    <name evidence="7" type="ORF">ODI_R4032</name>
</gene>
<evidence type="ECO:0000313" key="7">
    <source>
        <dbReference type="EMBL" id="SOE52260.1"/>
    </source>
</evidence>
<dbReference type="GO" id="GO:0032259">
    <property type="term" value="P:methylation"/>
    <property type="evidence" value="ECO:0007669"/>
    <property type="project" value="UniProtKB-KW"/>
</dbReference>
<dbReference type="EMBL" id="FLRC01000009">
    <property type="protein sequence ID" value="SBT24453.1"/>
    <property type="molecule type" value="Genomic_DNA"/>
</dbReference>
<evidence type="ECO:0000256" key="4">
    <source>
        <dbReference type="ARBA" id="ARBA00030169"/>
    </source>
</evidence>
<sequence length="209" mass="21612">MSDTRPAVSGALLDRYRKVATSLISDNLQRLPGGVGIRPFHAVTGIMVGRALTVKTRPGDNATIHQALDQIQPGDVIVVDGGGDTSRALIGEIMSSIAQHRGAAGMIIDGAIRDSGAIAAGSFPVFARAAIHVGPYKSGPGHIGVPVSIGGMVVQPGDIIVGDEDGVVVVSPAEAETLIEAVEAQARKEDEILLSIREGRYVSAYSKAE</sequence>
<dbReference type="Pfam" id="PF03737">
    <property type="entry name" value="RraA-like"/>
    <property type="match status" value="1"/>
</dbReference>
<evidence type="ECO:0000256" key="2">
    <source>
        <dbReference type="ARBA" id="ARBA00016549"/>
    </source>
</evidence>
<dbReference type="InterPro" id="IPR036704">
    <property type="entry name" value="RraA/RraA-like_sf"/>
</dbReference>
<dbReference type="InterPro" id="IPR005493">
    <property type="entry name" value="RraA/RraA-like"/>
</dbReference>
<evidence type="ECO:0000313" key="6">
    <source>
        <dbReference type="EMBL" id="SBT24453.1"/>
    </source>
</evidence>
<feature type="binding site" evidence="5">
    <location>
        <position position="114"/>
    </location>
    <ligand>
        <name>Mg(2+)</name>
        <dbReference type="ChEBI" id="CHEBI:18420"/>
    </ligand>
</feature>
<keyword evidence="8" id="KW-1185">Reference proteome</keyword>
<comment type="cofactor">
    <cofactor evidence="5">
        <name>Mg(2+)</name>
        <dbReference type="ChEBI" id="CHEBI:18420"/>
    </cofactor>
</comment>
<organism evidence="6 8">
    <name type="scientific">Orrella dioscoreae</name>
    <dbReference type="NCBI Taxonomy" id="1851544"/>
    <lineage>
        <taxon>Bacteria</taxon>
        <taxon>Pseudomonadati</taxon>
        <taxon>Pseudomonadota</taxon>
        <taxon>Betaproteobacteria</taxon>
        <taxon>Burkholderiales</taxon>
        <taxon>Alcaligenaceae</taxon>
        <taxon>Orrella</taxon>
    </lineage>
</organism>
<dbReference type="RefSeq" id="WP_067750667.1">
    <property type="nucleotide sequence ID" value="NZ_LT907988.1"/>
</dbReference>
<reference evidence="7 8" key="2">
    <citation type="submission" date="2017-08" db="EMBL/GenBank/DDBJ databases">
        <authorList>
            <person name="de Groot N.N."/>
        </authorList>
    </citation>
    <scope>NUCLEOTIDE SEQUENCE [LARGE SCALE GENOMIC DNA]</scope>
    <source>
        <strain evidence="7">Orrdi1</strain>
    </source>
</reference>
<dbReference type="STRING" id="1851544.ODI_03079"/>
<keyword evidence="6" id="KW-0489">Methyltransferase</keyword>
<dbReference type="PANTHER" id="PTHR33254">
    <property type="entry name" value="4-HYDROXY-4-METHYL-2-OXOGLUTARATE ALDOLASE 3-RELATED"/>
    <property type="match status" value="1"/>
</dbReference>
<dbReference type="NCBIfam" id="NF004850">
    <property type="entry name" value="PRK06201.1"/>
    <property type="match status" value="1"/>
</dbReference>
<dbReference type="GO" id="GO:0046872">
    <property type="term" value="F:metal ion binding"/>
    <property type="evidence" value="ECO:0007669"/>
    <property type="project" value="UniProtKB-KW"/>
</dbReference>
<dbReference type="KEGG" id="odi:ODI_R4032"/>
<reference evidence="6 8" key="1">
    <citation type="submission" date="2016-06" db="EMBL/GenBank/DDBJ databases">
        <authorList>
            <person name="Kjaerup R.B."/>
            <person name="Dalgaard T.S."/>
            <person name="Juul-Madsen H.R."/>
        </authorList>
    </citation>
    <scope>NUCLEOTIDE SEQUENCE [LARGE SCALE GENOMIC DNA]</scope>
    <source>
        <strain evidence="6">Orrdi1</strain>
    </source>
</reference>
<name>A0A1C3JYW3_9BURK</name>
<keyword evidence="6" id="KW-0808">Transferase</keyword>
<keyword evidence="5" id="KW-0479">Metal-binding</keyword>
<protein>
    <recommendedName>
        <fullName evidence="2">Putative 4-hydroxy-4-methyl-2-oxoglutarate aldolase</fullName>
    </recommendedName>
    <alternativeName>
        <fullName evidence="3">Regulator of ribonuclease activity homolog</fullName>
    </alternativeName>
    <alternativeName>
        <fullName evidence="4">RraA-like protein</fullName>
    </alternativeName>
</protein>
<accession>A0A1C3JYW3</accession>
<dbReference type="CDD" id="cd16841">
    <property type="entry name" value="RraA_family"/>
    <property type="match status" value="1"/>
</dbReference>
<dbReference type="AlphaFoldDB" id="A0A1C3JYW3"/>